<dbReference type="InterPro" id="IPR013096">
    <property type="entry name" value="Cupin_2"/>
</dbReference>
<dbReference type="InterPro" id="IPR014710">
    <property type="entry name" value="RmlC-like_jellyroll"/>
</dbReference>
<dbReference type="EMBL" id="RJKX01000019">
    <property type="protein sequence ID" value="ROP81040.1"/>
    <property type="molecule type" value="Genomic_DNA"/>
</dbReference>
<feature type="domain" description="Cupin type-2" evidence="1">
    <location>
        <begin position="46"/>
        <end position="105"/>
    </location>
</feature>
<dbReference type="OrthoDB" id="4762975at2"/>
<organism evidence="2 3">
    <name type="scientific">Stella humosa</name>
    <dbReference type="NCBI Taxonomy" id="94"/>
    <lineage>
        <taxon>Bacteria</taxon>
        <taxon>Pseudomonadati</taxon>
        <taxon>Pseudomonadota</taxon>
        <taxon>Alphaproteobacteria</taxon>
        <taxon>Rhodospirillales</taxon>
        <taxon>Stellaceae</taxon>
        <taxon>Stella</taxon>
    </lineage>
</organism>
<dbReference type="RefSeq" id="WP_123695516.1">
    <property type="nucleotide sequence ID" value="NZ_AP019700.1"/>
</dbReference>
<dbReference type="SUPFAM" id="SSF51182">
    <property type="entry name" value="RmlC-like cupins"/>
    <property type="match status" value="1"/>
</dbReference>
<evidence type="ECO:0000313" key="2">
    <source>
        <dbReference type="EMBL" id="ROP81040.1"/>
    </source>
</evidence>
<dbReference type="Proteomes" id="UP000278222">
    <property type="component" value="Unassembled WGS sequence"/>
</dbReference>
<comment type="caution">
    <text evidence="2">The sequence shown here is derived from an EMBL/GenBank/DDBJ whole genome shotgun (WGS) entry which is preliminary data.</text>
</comment>
<evidence type="ECO:0000313" key="3">
    <source>
        <dbReference type="Proteomes" id="UP000278222"/>
    </source>
</evidence>
<sequence length="131" mass="14606">MRFSVSHADSSEFATDGLRPFFEYRDLGIATATNGRFLAHVIRARPGHHAAGGWHRHDLGFQLVYILKGWVKFRYEGQGEVTLLPGSCVHQPPGIRHVEVAHSDDLELIEITMPADFPTQSVEAPAEEMAK</sequence>
<accession>A0A3N1KRP1</accession>
<evidence type="ECO:0000259" key="1">
    <source>
        <dbReference type="Pfam" id="PF07883"/>
    </source>
</evidence>
<dbReference type="Pfam" id="PF07883">
    <property type="entry name" value="Cupin_2"/>
    <property type="match status" value="1"/>
</dbReference>
<dbReference type="CDD" id="cd06980">
    <property type="entry name" value="cupin_bxe_c0505"/>
    <property type="match status" value="1"/>
</dbReference>
<proteinExistence type="predicted"/>
<name>A0A3N1KRP1_9PROT</name>
<dbReference type="InterPro" id="IPR011051">
    <property type="entry name" value="RmlC_Cupin_sf"/>
</dbReference>
<dbReference type="AlphaFoldDB" id="A0A3N1KRP1"/>
<dbReference type="Gene3D" id="2.60.120.10">
    <property type="entry name" value="Jelly Rolls"/>
    <property type="match status" value="1"/>
</dbReference>
<gene>
    <name evidence="2" type="ORF">EDC65_5375</name>
</gene>
<protein>
    <submittedName>
        <fullName evidence="2">Cupin domain</fullName>
    </submittedName>
</protein>
<reference evidence="2 3" key="1">
    <citation type="submission" date="2018-11" db="EMBL/GenBank/DDBJ databases">
        <title>Genomic Encyclopedia of Type Strains, Phase IV (KMG-IV): sequencing the most valuable type-strain genomes for metagenomic binning, comparative biology and taxonomic classification.</title>
        <authorList>
            <person name="Goeker M."/>
        </authorList>
    </citation>
    <scope>NUCLEOTIDE SEQUENCE [LARGE SCALE GENOMIC DNA]</scope>
    <source>
        <strain evidence="2 3">DSM 5900</strain>
    </source>
</reference>
<keyword evidence="3" id="KW-1185">Reference proteome</keyword>